<organism evidence="3 4">
    <name type="scientific">Baudoinia panamericana (strain UAMH 10762)</name>
    <name type="common">Angels' share fungus</name>
    <name type="synonym">Baudoinia compniacensis (strain UAMH 10762)</name>
    <dbReference type="NCBI Taxonomy" id="717646"/>
    <lineage>
        <taxon>Eukaryota</taxon>
        <taxon>Fungi</taxon>
        <taxon>Dikarya</taxon>
        <taxon>Ascomycota</taxon>
        <taxon>Pezizomycotina</taxon>
        <taxon>Dothideomycetes</taxon>
        <taxon>Dothideomycetidae</taxon>
        <taxon>Mycosphaerellales</taxon>
        <taxon>Teratosphaeriaceae</taxon>
        <taxon>Baudoinia</taxon>
    </lineage>
</organism>
<keyword evidence="2" id="KW-0812">Transmembrane</keyword>
<dbReference type="RefSeq" id="XP_007672000.1">
    <property type="nucleotide sequence ID" value="XM_007673810.1"/>
</dbReference>
<protein>
    <submittedName>
        <fullName evidence="3">Uncharacterized protein</fullName>
    </submittedName>
</protein>
<feature type="compositionally biased region" description="Basic and acidic residues" evidence="1">
    <location>
        <begin position="212"/>
        <end position="262"/>
    </location>
</feature>
<keyword evidence="2" id="KW-0472">Membrane</keyword>
<dbReference type="eggNOG" id="ENOG502SG5H">
    <property type="taxonomic scope" value="Eukaryota"/>
</dbReference>
<dbReference type="OMA" id="ENEWTTV"/>
<feature type="region of interest" description="Disordered" evidence="1">
    <location>
        <begin position="53"/>
        <end position="112"/>
    </location>
</feature>
<evidence type="ECO:0000256" key="2">
    <source>
        <dbReference type="SAM" id="Phobius"/>
    </source>
</evidence>
<feature type="compositionally biased region" description="Polar residues" evidence="1">
    <location>
        <begin position="376"/>
        <end position="386"/>
    </location>
</feature>
<dbReference type="EMBL" id="KB445550">
    <property type="protein sequence ID" value="EMD00816.1"/>
    <property type="molecule type" value="Genomic_DNA"/>
</dbReference>
<feature type="region of interest" description="Disordered" evidence="1">
    <location>
        <begin position="310"/>
        <end position="405"/>
    </location>
</feature>
<sequence length="427" mass="45857">MDNWQATQNWLIFGAIAVPASVYYAWPYIKNHMSPPAPALTHKHSELASHVRNGVGNRKAESSGTKGAQTPTQSAGAATSRKRKAPREHQPETVEQPTVAAQSSADDYKEDNSNRQFAERMLQARKGADLSRPKNQEQRTRTVKPSRTVDTPVISAAASQTDADADDDMSPAASPALRAGDVSDMLEPARKGPSTLRLTAPTQPQKQRVVKLAKEEVEETKRQRQNRLKKEQARLEREAQEAERKGLEEKQRRAAREARGEPAKNGISVSKPPATNAWNAKPTSSGLGNAAPVVNGHANGMLLDTFDAESTASSTGGMEASTAATSTTTEAEPGTRDHDQLSEEEQMAMALKQSEADSGWSVALPKKQQKRKGSVAGSTGTSTPMESNGPVKPASKPAKNGKGNGFMALNVEHITDPSATITTSWDP</sequence>
<evidence type="ECO:0000313" key="3">
    <source>
        <dbReference type="EMBL" id="EMD00816.1"/>
    </source>
</evidence>
<dbReference type="Proteomes" id="UP000011761">
    <property type="component" value="Unassembled WGS sequence"/>
</dbReference>
<keyword evidence="2" id="KW-1133">Transmembrane helix</keyword>
<feature type="compositionally biased region" description="Low complexity" evidence="1">
    <location>
        <begin position="310"/>
        <end position="332"/>
    </location>
</feature>
<dbReference type="AlphaFoldDB" id="M2NNK3"/>
<feature type="compositionally biased region" description="Basic and acidic residues" evidence="1">
    <location>
        <begin position="126"/>
        <end position="140"/>
    </location>
</feature>
<feature type="compositionally biased region" description="Polar residues" evidence="1">
    <location>
        <begin position="93"/>
        <end position="105"/>
    </location>
</feature>
<accession>M2NNK3</accession>
<dbReference type="HOGENOM" id="CLU_050102_0_0_1"/>
<proteinExistence type="predicted"/>
<dbReference type="OrthoDB" id="4207724at2759"/>
<dbReference type="GeneID" id="19109699"/>
<name>M2NNK3_BAUPA</name>
<feature type="compositionally biased region" description="Polar residues" evidence="1">
    <location>
        <begin position="62"/>
        <end position="77"/>
    </location>
</feature>
<evidence type="ECO:0000313" key="4">
    <source>
        <dbReference type="Proteomes" id="UP000011761"/>
    </source>
</evidence>
<feature type="transmembrane region" description="Helical" evidence="2">
    <location>
        <begin position="6"/>
        <end position="26"/>
    </location>
</feature>
<reference evidence="3 4" key="1">
    <citation type="journal article" date="2012" name="PLoS Pathog.">
        <title>Diverse lifestyles and strategies of plant pathogenesis encoded in the genomes of eighteen Dothideomycetes fungi.</title>
        <authorList>
            <person name="Ohm R.A."/>
            <person name="Feau N."/>
            <person name="Henrissat B."/>
            <person name="Schoch C.L."/>
            <person name="Horwitz B.A."/>
            <person name="Barry K.W."/>
            <person name="Condon B.J."/>
            <person name="Copeland A.C."/>
            <person name="Dhillon B."/>
            <person name="Glaser F."/>
            <person name="Hesse C.N."/>
            <person name="Kosti I."/>
            <person name="LaButti K."/>
            <person name="Lindquist E.A."/>
            <person name="Lucas S."/>
            <person name="Salamov A.A."/>
            <person name="Bradshaw R.E."/>
            <person name="Ciuffetti L."/>
            <person name="Hamelin R.C."/>
            <person name="Kema G.H.J."/>
            <person name="Lawrence C."/>
            <person name="Scott J.A."/>
            <person name="Spatafora J.W."/>
            <person name="Turgeon B.G."/>
            <person name="de Wit P.J.G.M."/>
            <person name="Zhong S."/>
            <person name="Goodwin S.B."/>
            <person name="Grigoriev I.V."/>
        </authorList>
    </citation>
    <scope>NUCLEOTIDE SEQUENCE [LARGE SCALE GENOMIC DNA]</scope>
    <source>
        <strain evidence="3 4">UAMH 10762</strain>
    </source>
</reference>
<feature type="region of interest" description="Disordered" evidence="1">
    <location>
        <begin position="125"/>
        <end position="283"/>
    </location>
</feature>
<keyword evidence="4" id="KW-1185">Reference proteome</keyword>
<gene>
    <name evidence="3" type="ORF">BAUCODRAFT_20839</name>
</gene>
<feature type="compositionally biased region" description="Polar residues" evidence="1">
    <location>
        <begin position="196"/>
        <end position="206"/>
    </location>
</feature>
<dbReference type="KEGG" id="bcom:BAUCODRAFT_20839"/>
<evidence type="ECO:0000256" key="1">
    <source>
        <dbReference type="SAM" id="MobiDB-lite"/>
    </source>
</evidence>